<organism evidence="2 3">
    <name type="scientific">Marasmius tenuissimus</name>
    <dbReference type="NCBI Taxonomy" id="585030"/>
    <lineage>
        <taxon>Eukaryota</taxon>
        <taxon>Fungi</taxon>
        <taxon>Dikarya</taxon>
        <taxon>Basidiomycota</taxon>
        <taxon>Agaricomycotina</taxon>
        <taxon>Agaricomycetes</taxon>
        <taxon>Agaricomycetidae</taxon>
        <taxon>Agaricales</taxon>
        <taxon>Marasmiineae</taxon>
        <taxon>Marasmiaceae</taxon>
        <taxon>Marasmius</taxon>
    </lineage>
</organism>
<evidence type="ECO:0000313" key="3">
    <source>
        <dbReference type="Proteomes" id="UP001437256"/>
    </source>
</evidence>
<proteinExistence type="predicted"/>
<protein>
    <recommendedName>
        <fullName evidence="4">F-box domain-containing protein</fullName>
    </recommendedName>
</protein>
<gene>
    <name evidence="2" type="ORF">AAF712_013120</name>
</gene>
<evidence type="ECO:0008006" key="4">
    <source>
        <dbReference type="Google" id="ProtNLM"/>
    </source>
</evidence>
<evidence type="ECO:0000313" key="2">
    <source>
        <dbReference type="EMBL" id="KAL0060103.1"/>
    </source>
</evidence>
<feature type="compositionally biased region" description="Polar residues" evidence="1">
    <location>
        <begin position="1"/>
        <end position="20"/>
    </location>
</feature>
<evidence type="ECO:0000256" key="1">
    <source>
        <dbReference type="SAM" id="MobiDB-lite"/>
    </source>
</evidence>
<sequence length="583" mass="65962">MSQDPARSANMTSTEASSPLPTKFAGVLDTNYVPSNEELREINTIVREPEEEIRRIDAEISRMQSRRDELQQFVDQHRKLLSPFRRFPEDVWREVFIRSLPDTHLPTRNAAEAPLALTSICRSWRHIALSTPQLWNSIHLFLPSPPRDFDDGVFAPLLEARQEGVKLWLARSGSLPLTISLAMDSFPVNRPFLQYNYSGITKLIAGYCRRWLSLSLCYMHPQILEPFQTLSEGDLPLLEGFYELGTLKHPLFPPDQPLSPLLRTIGSATLLHDLRIGIEDEIVLFSIPIQWMRLRTLRVATTRQVDGVAMLQGLAEACPLLSDLSLILLERTSLGQQSSTGSVYPRQWNHLRRLNLEVSGHDGEAFESAILNMFESITTPSLSHLSLRLSIFYGQGDMETRLYPTDKDLPFRNLVTRSQCSLVTLDLDMPLGTGFHTTLDNLTSLTAVSLRSPTWDPRLYPNDPSFRSHFSAVLQTLTPSNDMTWYPNVERLALGFCNPQQALTLVDFIESRARVTPLKSFTVEFGLVSSRETGILVSALESAKSKDLGVKVDWQYEVLPIRRDPHDLRLYSFSGPGFSPFGP</sequence>
<name>A0ABR2ZFL7_9AGAR</name>
<dbReference type="Proteomes" id="UP001437256">
    <property type="component" value="Unassembled WGS sequence"/>
</dbReference>
<reference evidence="2 3" key="1">
    <citation type="submission" date="2024-05" db="EMBL/GenBank/DDBJ databases">
        <title>A draft genome resource for the thread blight pathogen Marasmius tenuissimus strain MS-2.</title>
        <authorList>
            <person name="Yulfo-Soto G.E."/>
            <person name="Baruah I.K."/>
            <person name="Amoako-Attah I."/>
            <person name="Bukari Y."/>
            <person name="Meinhardt L.W."/>
            <person name="Bailey B.A."/>
            <person name="Cohen S.P."/>
        </authorList>
    </citation>
    <scope>NUCLEOTIDE SEQUENCE [LARGE SCALE GENOMIC DNA]</scope>
    <source>
        <strain evidence="2 3">MS-2</strain>
    </source>
</reference>
<accession>A0ABR2ZFL7</accession>
<dbReference type="EMBL" id="JBBXMP010000192">
    <property type="protein sequence ID" value="KAL0060103.1"/>
    <property type="molecule type" value="Genomic_DNA"/>
</dbReference>
<feature type="region of interest" description="Disordered" evidence="1">
    <location>
        <begin position="1"/>
        <end position="25"/>
    </location>
</feature>
<comment type="caution">
    <text evidence="2">The sequence shown here is derived from an EMBL/GenBank/DDBJ whole genome shotgun (WGS) entry which is preliminary data.</text>
</comment>
<keyword evidence="3" id="KW-1185">Reference proteome</keyword>